<name>A0A2W0CFJ3_9BACL</name>
<dbReference type="Pfam" id="PF23728">
    <property type="entry name" value="Tubby_C_like"/>
    <property type="match status" value="1"/>
</dbReference>
<dbReference type="RefSeq" id="WP_110756256.1">
    <property type="nucleotide sequence ID" value="NZ_PRLG01000003.1"/>
</dbReference>
<gene>
    <name evidence="2" type="ORF">PIL02S_00589</name>
</gene>
<dbReference type="Proteomes" id="UP000247459">
    <property type="component" value="Unassembled WGS sequence"/>
</dbReference>
<dbReference type="EMBL" id="PRLG01000003">
    <property type="protein sequence ID" value="PYY31037.1"/>
    <property type="molecule type" value="Genomic_DNA"/>
</dbReference>
<evidence type="ECO:0000313" key="2">
    <source>
        <dbReference type="EMBL" id="PYY31037.1"/>
    </source>
</evidence>
<feature type="domain" description="Tubby C-terminal" evidence="1">
    <location>
        <begin position="4"/>
        <end position="172"/>
    </location>
</feature>
<sequence>MRVFFYNPPKLKPSTKCIEVKDEQENVVCTFRRVYPNILVKWCNFIFDFDWIARVEVSSTEGHSIFQCTKKTPWFGRPEYFVNHNKTQDTYHITYTTWQKIAPEFKVTYQDQEYVIKKDLLDSARFMQSDRVLARWQMKPSDWFKARLEIEADCPIQEPEFFVALFQNIFYIGD</sequence>
<evidence type="ECO:0000313" key="3">
    <source>
        <dbReference type="Proteomes" id="UP000247459"/>
    </source>
</evidence>
<comment type="caution">
    <text evidence="2">The sequence shown here is derived from an EMBL/GenBank/DDBJ whole genome shotgun (WGS) entry which is preliminary data.</text>
</comment>
<accession>A0A2W0CFJ3</accession>
<proteinExistence type="predicted"/>
<reference evidence="2 3" key="1">
    <citation type="submission" date="2018-01" db="EMBL/GenBank/DDBJ databases">
        <title>Genome sequence of the PGP bacterium Paenibacillus illinoisensis E3.</title>
        <authorList>
            <person name="Rolli E."/>
            <person name="Marasco R."/>
            <person name="Bessem C."/>
            <person name="Michoud G."/>
            <person name="Gaiarsa S."/>
            <person name="Borin S."/>
            <person name="Daffonchio D."/>
        </authorList>
    </citation>
    <scope>NUCLEOTIDE SEQUENCE [LARGE SCALE GENOMIC DNA]</scope>
    <source>
        <strain evidence="2 3">E3</strain>
    </source>
</reference>
<dbReference type="InterPro" id="IPR056944">
    <property type="entry name" value="Tubby_C-like"/>
</dbReference>
<dbReference type="OrthoDB" id="2451847at2"/>
<protein>
    <recommendedName>
        <fullName evidence="1">Tubby C-terminal domain-containing protein</fullName>
    </recommendedName>
</protein>
<organism evidence="2 3">
    <name type="scientific">Paenibacillus illinoisensis</name>
    <dbReference type="NCBI Taxonomy" id="59845"/>
    <lineage>
        <taxon>Bacteria</taxon>
        <taxon>Bacillati</taxon>
        <taxon>Bacillota</taxon>
        <taxon>Bacilli</taxon>
        <taxon>Bacillales</taxon>
        <taxon>Paenibacillaceae</taxon>
        <taxon>Paenibacillus</taxon>
    </lineage>
</organism>
<evidence type="ECO:0000259" key="1">
    <source>
        <dbReference type="Pfam" id="PF23728"/>
    </source>
</evidence>
<dbReference type="AlphaFoldDB" id="A0A2W0CFJ3"/>